<dbReference type="Proteomes" id="UP000245634">
    <property type="component" value="Unassembled WGS sequence"/>
</dbReference>
<dbReference type="AlphaFoldDB" id="A0A316DEB2"/>
<gene>
    <name evidence="1" type="ORF">C7459_10355</name>
</gene>
<organism evidence="1 2">
    <name type="scientific">Tumebacillus permanentifrigoris</name>
    <dbReference type="NCBI Taxonomy" id="378543"/>
    <lineage>
        <taxon>Bacteria</taxon>
        <taxon>Bacillati</taxon>
        <taxon>Bacillota</taxon>
        <taxon>Bacilli</taxon>
        <taxon>Bacillales</taxon>
        <taxon>Alicyclobacillaceae</taxon>
        <taxon>Tumebacillus</taxon>
    </lineage>
</organism>
<dbReference type="EMBL" id="QGGL01000003">
    <property type="protein sequence ID" value="PWK15519.1"/>
    <property type="molecule type" value="Genomic_DNA"/>
</dbReference>
<dbReference type="RefSeq" id="WP_109686643.1">
    <property type="nucleotide sequence ID" value="NZ_QGGL01000003.1"/>
</dbReference>
<evidence type="ECO:0000313" key="1">
    <source>
        <dbReference type="EMBL" id="PWK15519.1"/>
    </source>
</evidence>
<dbReference type="OrthoDB" id="2371125at2"/>
<dbReference type="InterPro" id="IPR026838">
    <property type="entry name" value="YheC/D"/>
</dbReference>
<protein>
    <submittedName>
        <fullName evidence="1">YheC/D-like protein</fullName>
    </submittedName>
</protein>
<proteinExistence type="predicted"/>
<reference evidence="1 2" key="1">
    <citation type="submission" date="2018-05" db="EMBL/GenBank/DDBJ databases">
        <title>Genomic Encyclopedia of Type Strains, Phase IV (KMG-IV): sequencing the most valuable type-strain genomes for metagenomic binning, comparative biology and taxonomic classification.</title>
        <authorList>
            <person name="Goeker M."/>
        </authorList>
    </citation>
    <scope>NUCLEOTIDE SEQUENCE [LARGE SCALE GENOMIC DNA]</scope>
    <source>
        <strain evidence="1 2">DSM 18773</strain>
    </source>
</reference>
<name>A0A316DEB2_9BACL</name>
<dbReference type="Pfam" id="PF14398">
    <property type="entry name" value="ATPgrasp_YheCD"/>
    <property type="match status" value="1"/>
</dbReference>
<sequence>MIRRRNLIYLGVRESGNWYLSISDEARRQVQLPSHRHLRVRTHPHADPIILPVVSNPRHATTERDVLIPVGVQKNKQGILLGPIIGILTVRRIGTNTFRGNRDNFRDICEMGRRLGLTVVVFTPEGVNGSHRIVGYLDKKYSSGKRVWKRVTLPFPSVVYNRIPDREAEAKPAIESLKKQFAELGIPMFNHNFFNKLQLHEWMQKSPSTKGYLPKTEPLTDTRQILRWMEQHDLLYVKPVDGKAGDGILQVRREGKGWLLVAQQYGNRTRMRFATRGETAQAVWKRVKGRPYLLQQGIELASFNGRLFDLRMLVQKNRYGRWKVTGIGARVADVDGITTHVPNGGEIASASPALRGAFGTTRGASILKRAQEAALLLAQTLERSVRSEGGLLGELSLDVGVDREGNLWFFEANAKPMKFDEPRIRARSLMRLLQYCEYLASTQ</sequence>
<evidence type="ECO:0000313" key="2">
    <source>
        <dbReference type="Proteomes" id="UP000245634"/>
    </source>
</evidence>
<accession>A0A316DEB2</accession>
<dbReference type="SUPFAM" id="SSF56059">
    <property type="entry name" value="Glutathione synthetase ATP-binding domain-like"/>
    <property type="match status" value="1"/>
</dbReference>
<comment type="caution">
    <text evidence="1">The sequence shown here is derived from an EMBL/GenBank/DDBJ whole genome shotgun (WGS) entry which is preliminary data.</text>
</comment>
<keyword evidence="2" id="KW-1185">Reference proteome</keyword>